<dbReference type="Proteomes" id="UP001151532">
    <property type="component" value="Chromosome 11"/>
</dbReference>
<sequence length="88" mass="9852">MLKRKRTFSKKKLAGIVSSAIVSGIGILLLGFIFSKRKRNLRKKKHREARQEDVELPVFDMSTIAHATDTFSDSNKLGEGGFGPVYKV</sequence>
<keyword evidence="6" id="KW-0472">Membrane</keyword>
<evidence type="ECO:0000256" key="2">
    <source>
        <dbReference type="ARBA" id="ARBA00022679"/>
    </source>
</evidence>
<organism evidence="7 8">
    <name type="scientific">Salix purpurea</name>
    <name type="common">Purple osier willow</name>
    <dbReference type="NCBI Taxonomy" id="77065"/>
    <lineage>
        <taxon>Eukaryota</taxon>
        <taxon>Viridiplantae</taxon>
        <taxon>Streptophyta</taxon>
        <taxon>Embryophyta</taxon>
        <taxon>Tracheophyta</taxon>
        <taxon>Spermatophyta</taxon>
        <taxon>Magnoliopsida</taxon>
        <taxon>eudicotyledons</taxon>
        <taxon>Gunneridae</taxon>
        <taxon>Pentapetalae</taxon>
        <taxon>rosids</taxon>
        <taxon>fabids</taxon>
        <taxon>Malpighiales</taxon>
        <taxon>Salicaceae</taxon>
        <taxon>Saliceae</taxon>
        <taxon>Salix</taxon>
    </lineage>
</organism>
<keyword evidence="3" id="KW-0547">Nucleotide-binding</keyword>
<keyword evidence="6" id="KW-1133">Transmembrane helix</keyword>
<keyword evidence="4 7" id="KW-0418">Kinase</keyword>
<keyword evidence="6" id="KW-0812">Transmembrane</keyword>
<keyword evidence="8" id="KW-1185">Reference proteome</keyword>
<proteinExistence type="predicted"/>
<evidence type="ECO:0000313" key="7">
    <source>
        <dbReference type="EMBL" id="KAJ6770507.1"/>
    </source>
</evidence>
<evidence type="ECO:0000256" key="6">
    <source>
        <dbReference type="SAM" id="Phobius"/>
    </source>
</evidence>
<keyword evidence="7" id="KW-0675">Receptor</keyword>
<dbReference type="InterPro" id="IPR011009">
    <property type="entry name" value="Kinase-like_dom_sf"/>
</dbReference>
<keyword evidence="2" id="KW-0808">Transferase</keyword>
<dbReference type="OrthoDB" id="1938319at2759"/>
<protein>
    <submittedName>
        <fullName evidence="7">RECEPTOR-LIKE SERINE/THREONINE-PROTEIN KINASE SD1-8</fullName>
    </submittedName>
</protein>
<feature type="transmembrane region" description="Helical" evidence="6">
    <location>
        <begin position="13"/>
        <end position="35"/>
    </location>
</feature>
<dbReference type="EMBL" id="JAPFFK010000003">
    <property type="protein sequence ID" value="KAJ6770507.1"/>
    <property type="molecule type" value="Genomic_DNA"/>
</dbReference>
<evidence type="ECO:0000256" key="5">
    <source>
        <dbReference type="ARBA" id="ARBA00022840"/>
    </source>
</evidence>
<dbReference type="AlphaFoldDB" id="A0A9Q0WND1"/>
<accession>A0A9Q0WND1</accession>
<reference evidence="7" key="2">
    <citation type="journal article" date="2023" name="Int. J. Mol. Sci.">
        <title>De Novo Assembly and Annotation of 11 Diverse Shrub Willow (Salix) Genomes Reveals Novel Gene Organization in Sex-Linked Regions.</title>
        <authorList>
            <person name="Hyden B."/>
            <person name="Feng K."/>
            <person name="Yates T.B."/>
            <person name="Jawdy S."/>
            <person name="Cereghino C."/>
            <person name="Smart L.B."/>
            <person name="Muchero W."/>
        </authorList>
    </citation>
    <scope>NUCLEOTIDE SEQUENCE</scope>
    <source>
        <tissue evidence="7">Shoot tip</tissue>
    </source>
</reference>
<evidence type="ECO:0000313" key="8">
    <source>
        <dbReference type="Proteomes" id="UP001151532"/>
    </source>
</evidence>
<keyword evidence="1" id="KW-0723">Serine/threonine-protein kinase</keyword>
<comment type="caution">
    <text evidence="7">The sequence shown here is derived from an EMBL/GenBank/DDBJ whole genome shotgun (WGS) entry which is preliminary data.</text>
</comment>
<dbReference type="PANTHER" id="PTHR27002:SF825">
    <property type="entry name" value="RECEPTOR-LIKE SERINE_THREONINE-PROTEIN KINASE"/>
    <property type="match status" value="1"/>
</dbReference>
<evidence type="ECO:0000256" key="3">
    <source>
        <dbReference type="ARBA" id="ARBA00022741"/>
    </source>
</evidence>
<dbReference type="GO" id="GO:0005886">
    <property type="term" value="C:plasma membrane"/>
    <property type="evidence" value="ECO:0007669"/>
    <property type="project" value="TreeGrafter"/>
</dbReference>
<dbReference type="Gene3D" id="3.30.200.20">
    <property type="entry name" value="Phosphorylase Kinase, domain 1"/>
    <property type="match status" value="1"/>
</dbReference>
<keyword evidence="5" id="KW-0067">ATP-binding</keyword>
<dbReference type="SUPFAM" id="SSF56112">
    <property type="entry name" value="Protein kinase-like (PK-like)"/>
    <property type="match status" value="1"/>
</dbReference>
<dbReference type="GO" id="GO:0004674">
    <property type="term" value="F:protein serine/threonine kinase activity"/>
    <property type="evidence" value="ECO:0007669"/>
    <property type="project" value="UniProtKB-KW"/>
</dbReference>
<dbReference type="PANTHER" id="PTHR27002">
    <property type="entry name" value="RECEPTOR-LIKE SERINE/THREONINE-PROTEIN KINASE SD1-8"/>
    <property type="match status" value="1"/>
</dbReference>
<reference evidence="7" key="1">
    <citation type="submission" date="2022-11" db="EMBL/GenBank/DDBJ databases">
        <authorList>
            <person name="Hyden B.L."/>
            <person name="Feng K."/>
            <person name="Yates T."/>
            <person name="Jawdy S."/>
            <person name="Smart L.B."/>
            <person name="Muchero W."/>
        </authorList>
    </citation>
    <scope>NUCLEOTIDE SEQUENCE</scope>
    <source>
        <tissue evidence="7">Shoot tip</tissue>
    </source>
</reference>
<evidence type="ECO:0000256" key="4">
    <source>
        <dbReference type="ARBA" id="ARBA00022777"/>
    </source>
</evidence>
<gene>
    <name evidence="7" type="ORF">OIU79_021204</name>
</gene>
<dbReference type="GO" id="GO:0005524">
    <property type="term" value="F:ATP binding"/>
    <property type="evidence" value="ECO:0007669"/>
    <property type="project" value="UniProtKB-KW"/>
</dbReference>
<name>A0A9Q0WND1_SALPP</name>
<evidence type="ECO:0000256" key="1">
    <source>
        <dbReference type="ARBA" id="ARBA00022527"/>
    </source>
</evidence>